<name>A0A1M7Q9I5_9BURK</name>
<protein>
    <recommendedName>
        <fullName evidence="4">Pilus assembly protein, PilO</fullName>
    </recommendedName>
</protein>
<keyword evidence="1" id="KW-0812">Transmembrane</keyword>
<evidence type="ECO:0000256" key="1">
    <source>
        <dbReference type="SAM" id="Phobius"/>
    </source>
</evidence>
<keyword evidence="1" id="KW-0472">Membrane</keyword>
<accession>A0A1M7Q9I5</accession>
<gene>
    <name evidence="2" type="ORF">SAMN05192549_106397</name>
</gene>
<evidence type="ECO:0000313" key="2">
    <source>
        <dbReference type="EMBL" id="SHN27323.1"/>
    </source>
</evidence>
<evidence type="ECO:0000313" key="3">
    <source>
        <dbReference type="Proteomes" id="UP000184339"/>
    </source>
</evidence>
<feature type="transmembrane region" description="Helical" evidence="1">
    <location>
        <begin position="36"/>
        <end position="54"/>
    </location>
</feature>
<dbReference type="RefSeq" id="WP_072786117.1">
    <property type="nucleotide sequence ID" value="NZ_FRCX01000006.1"/>
</dbReference>
<proteinExistence type="predicted"/>
<dbReference type="Proteomes" id="UP000184339">
    <property type="component" value="Unassembled WGS sequence"/>
</dbReference>
<dbReference type="AlphaFoldDB" id="A0A1M7Q9I5"/>
<dbReference type="STRING" id="551987.SAMN05192549_106397"/>
<evidence type="ECO:0008006" key="4">
    <source>
        <dbReference type="Google" id="ProtNLM"/>
    </source>
</evidence>
<dbReference type="EMBL" id="FRCX01000006">
    <property type="protein sequence ID" value="SHN27323.1"/>
    <property type="molecule type" value="Genomic_DNA"/>
</dbReference>
<keyword evidence="1" id="KW-1133">Transmembrane helix</keyword>
<dbReference type="InterPro" id="IPR014717">
    <property type="entry name" value="Transl_elong_EF1B/ribsomal_bS6"/>
</dbReference>
<dbReference type="Gene3D" id="3.30.70.60">
    <property type="match status" value="1"/>
</dbReference>
<organism evidence="2 3">
    <name type="scientific">Duganella sacchari</name>
    <dbReference type="NCBI Taxonomy" id="551987"/>
    <lineage>
        <taxon>Bacteria</taxon>
        <taxon>Pseudomonadati</taxon>
        <taxon>Pseudomonadota</taxon>
        <taxon>Betaproteobacteria</taxon>
        <taxon>Burkholderiales</taxon>
        <taxon>Oxalobacteraceae</taxon>
        <taxon>Telluria group</taxon>
        <taxon>Duganella</taxon>
    </lineage>
</organism>
<sequence length="199" mass="21795">MARIKLASLTSWRGTPQHTARHGWQARRLLRQAGPGAIAGVAAIAVAVLLQWHATQLAQRQQLLTQEINTAVLSAAAPRVAAPTSADGVAAFQAFLPAHDTIPDMLKEMVRLAEQSGITLAKAEYKPEQDAGSSFLRYRITLPVKADFPRVQEFIINVLQALPSLTLESVSFKREQIASGAVEARLQFVLLVRQMEQRP</sequence>
<reference evidence="3" key="1">
    <citation type="submission" date="2016-11" db="EMBL/GenBank/DDBJ databases">
        <authorList>
            <person name="Varghese N."/>
            <person name="Submissions S."/>
        </authorList>
    </citation>
    <scope>NUCLEOTIDE SEQUENCE [LARGE SCALE GENOMIC DNA]</scope>
    <source>
        <strain evidence="3">Sac-22</strain>
    </source>
</reference>
<keyword evidence="3" id="KW-1185">Reference proteome</keyword>